<accession>A0ABU1ZN47</accession>
<reference evidence="1 2" key="1">
    <citation type="submission" date="2023-07" db="EMBL/GenBank/DDBJ databases">
        <title>Sorghum-associated microbial communities from plants grown in Nebraska, USA.</title>
        <authorList>
            <person name="Schachtman D."/>
        </authorList>
    </citation>
    <scope>NUCLEOTIDE SEQUENCE [LARGE SCALE GENOMIC DNA]</scope>
    <source>
        <strain evidence="1 2">BE308</strain>
    </source>
</reference>
<evidence type="ECO:0000313" key="1">
    <source>
        <dbReference type="EMBL" id="MDR7306908.1"/>
    </source>
</evidence>
<sequence length="60" mass="6730">MDIQNNADSATVIASTGCRPFCARTNLRTSTVFTADHSEPHSRLAWLPLQNKRQRVWTGT</sequence>
<dbReference type="EMBL" id="JAVDXO010000004">
    <property type="protein sequence ID" value="MDR7306908.1"/>
    <property type="molecule type" value="Genomic_DNA"/>
</dbReference>
<keyword evidence="2" id="KW-1185">Reference proteome</keyword>
<proteinExistence type="predicted"/>
<protein>
    <submittedName>
        <fullName evidence="1">Uncharacterized protein</fullName>
    </submittedName>
</protein>
<organism evidence="1 2">
    <name type="scientific">Rhodoferax saidenbachensis</name>
    <dbReference type="NCBI Taxonomy" id="1484693"/>
    <lineage>
        <taxon>Bacteria</taxon>
        <taxon>Pseudomonadati</taxon>
        <taxon>Pseudomonadota</taxon>
        <taxon>Betaproteobacteria</taxon>
        <taxon>Burkholderiales</taxon>
        <taxon>Comamonadaceae</taxon>
        <taxon>Rhodoferax</taxon>
    </lineage>
</organism>
<gene>
    <name evidence="1" type="ORF">J2X15_002194</name>
</gene>
<evidence type="ECO:0000313" key="2">
    <source>
        <dbReference type="Proteomes" id="UP001268089"/>
    </source>
</evidence>
<comment type="caution">
    <text evidence="1">The sequence shown here is derived from an EMBL/GenBank/DDBJ whole genome shotgun (WGS) entry which is preliminary data.</text>
</comment>
<name>A0ABU1ZN47_9BURK</name>
<dbReference type="Proteomes" id="UP001268089">
    <property type="component" value="Unassembled WGS sequence"/>
</dbReference>